<feature type="domain" description="Peptidase C45 hydrolase" evidence="1">
    <location>
        <begin position="15"/>
        <end position="195"/>
    </location>
</feature>
<accession>A0ABT4LM83</accession>
<evidence type="ECO:0000313" key="2">
    <source>
        <dbReference type="EMBL" id="MCZ4282171.1"/>
    </source>
</evidence>
<dbReference type="RefSeq" id="WP_269424322.1">
    <property type="nucleotide sequence ID" value="NZ_JAPWGY010000006.1"/>
</dbReference>
<dbReference type="Gene3D" id="3.60.60.10">
    <property type="entry name" value="Penicillin V Acylase, Chain A"/>
    <property type="match status" value="1"/>
</dbReference>
<dbReference type="Pfam" id="PF03417">
    <property type="entry name" value="AAT"/>
    <property type="match status" value="1"/>
</dbReference>
<comment type="caution">
    <text evidence="2">The sequence shown here is derived from an EMBL/GenBank/DDBJ whole genome shotgun (WGS) entry which is preliminary data.</text>
</comment>
<keyword evidence="3" id="KW-1185">Reference proteome</keyword>
<evidence type="ECO:0000313" key="3">
    <source>
        <dbReference type="Proteomes" id="UP001069802"/>
    </source>
</evidence>
<gene>
    <name evidence="2" type="ORF">O4H49_15385</name>
</gene>
<dbReference type="InterPro" id="IPR005079">
    <property type="entry name" value="Peptidase_C45_hydrolase"/>
</dbReference>
<reference evidence="2" key="1">
    <citation type="submission" date="2022-12" db="EMBL/GenBank/DDBJ databases">
        <title>Bacterial isolates from different developmental stages of Nematostella vectensis.</title>
        <authorList>
            <person name="Fraune S."/>
        </authorList>
    </citation>
    <scope>NUCLEOTIDE SEQUENCE</scope>
    <source>
        <strain evidence="2">G21630-S1</strain>
    </source>
</reference>
<organism evidence="2 3">
    <name type="scientific">Kiloniella laminariae</name>
    <dbReference type="NCBI Taxonomy" id="454162"/>
    <lineage>
        <taxon>Bacteria</taxon>
        <taxon>Pseudomonadati</taxon>
        <taxon>Pseudomonadota</taxon>
        <taxon>Alphaproteobacteria</taxon>
        <taxon>Rhodospirillales</taxon>
        <taxon>Kiloniellaceae</taxon>
        <taxon>Kiloniella</taxon>
    </lineage>
</organism>
<dbReference type="EMBL" id="JAPWGY010000006">
    <property type="protein sequence ID" value="MCZ4282171.1"/>
    <property type="molecule type" value="Genomic_DNA"/>
</dbReference>
<protein>
    <recommendedName>
        <fullName evidence="1">Peptidase C45 hydrolase domain-containing protein</fullName>
    </recommendedName>
</protein>
<evidence type="ECO:0000259" key="1">
    <source>
        <dbReference type="Pfam" id="PF03417"/>
    </source>
</evidence>
<sequence length="258" mass="28144">MCTIGAVRFSTTEYLLFKNKDFSRSHYDDKILHTQHLWGAAGLETFSEDPGVKDVHSGLSIGANHFGLLVTDAHVQNTGPENSNYDILVEIALNEGRDIPSALTAMERHIAKHPSWWGNLVLADANGLAVAEIRHDQLRTLSGHTPIIRTNHQHLHGPQNGLENNSSNSLGRYIWAGQHLSGATNLEDIKSMLASHDGTTLAGEKSGICNHSYSQTVSSYILHVKAGEITLHSLSGTPCLAKDQYSTTALFQPHEVSP</sequence>
<proteinExistence type="predicted"/>
<dbReference type="Proteomes" id="UP001069802">
    <property type="component" value="Unassembled WGS sequence"/>
</dbReference>
<name>A0ABT4LM83_9PROT</name>